<feature type="non-terminal residue" evidence="1">
    <location>
        <position position="74"/>
    </location>
</feature>
<name>A0A087U1D0_STEMI</name>
<proteinExistence type="predicted"/>
<organism evidence="1 2">
    <name type="scientific">Stegodyphus mimosarum</name>
    <name type="common">African social velvet spider</name>
    <dbReference type="NCBI Taxonomy" id="407821"/>
    <lineage>
        <taxon>Eukaryota</taxon>
        <taxon>Metazoa</taxon>
        <taxon>Ecdysozoa</taxon>
        <taxon>Arthropoda</taxon>
        <taxon>Chelicerata</taxon>
        <taxon>Arachnida</taxon>
        <taxon>Araneae</taxon>
        <taxon>Araneomorphae</taxon>
        <taxon>Entelegynae</taxon>
        <taxon>Eresoidea</taxon>
        <taxon>Eresidae</taxon>
        <taxon>Stegodyphus</taxon>
    </lineage>
</organism>
<dbReference type="EMBL" id="KK117700">
    <property type="protein sequence ID" value="KFM71169.1"/>
    <property type="molecule type" value="Genomic_DNA"/>
</dbReference>
<evidence type="ECO:0000313" key="2">
    <source>
        <dbReference type="Proteomes" id="UP000054359"/>
    </source>
</evidence>
<gene>
    <name evidence="1" type="ORF">X975_03682</name>
</gene>
<sequence length="74" mass="8519">MDAVRQAVTSQKRCFCKPSPVIIERPFDHPLRIAPLCESPTNINYMKLAIECPHTSQTNNGYSRKFENGNFYRS</sequence>
<protein>
    <submittedName>
        <fullName evidence="1">Uncharacterized protein</fullName>
    </submittedName>
</protein>
<accession>A0A087U1D0</accession>
<dbReference type="OrthoDB" id="10013535at2759"/>
<dbReference type="AlphaFoldDB" id="A0A087U1D0"/>
<dbReference type="Proteomes" id="UP000054359">
    <property type="component" value="Unassembled WGS sequence"/>
</dbReference>
<evidence type="ECO:0000313" key="1">
    <source>
        <dbReference type="EMBL" id="KFM71169.1"/>
    </source>
</evidence>
<keyword evidence="2" id="KW-1185">Reference proteome</keyword>
<reference evidence="1 2" key="1">
    <citation type="submission" date="2013-11" db="EMBL/GenBank/DDBJ databases">
        <title>Genome sequencing of Stegodyphus mimosarum.</title>
        <authorList>
            <person name="Bechsgaard J."/>
        </authorList>
    </citation>
    <scope>NUCLEOTIDE SEQUENCE [LARGE SCALE GENOMIC DNA]</scope>
</reference>